<dbReference type="RefSeq" id="WP_100847968.1">
    <property type="nucleotide sequence ID" value="NZ_PHHE01000001.1"/>
</dbReference>
<evidence type="ECO:0000313" key="2">
    <source>
        <dbReference type="EMBL" id="PKA72571.1"/>
    </source>
</evidence>
<feature type="transmembrane region" description="Helical" evidence="1">
    <location>
        <begin position="6"/>
        <end position="24"/>
    </location>
</feature>
<accession>A0ABX4Q761</accession>
<gene>
    <name evidence="2" type="ORF">ATI02_5642</name>
</gene>
<keyword evidence="1" id="KW-1133">Transmembrane helix</keyword>
<evidence type="ECO:0000313" key="3">
    <source>
        <dbReference type="Proteomes" id="UP000232455"/>
    </source>
</evidence>
<sequence length="92" mass="10026">MENLKAFFTFVLCASSVISCALWVRSATVKAPYVPKRDESGMWEASISVQTESGHFDVLETAELQTKWNKWAAGFAAIAAVSQAILAYIPAP</sequence>
<keyword evidence="1" id="KW-0472">Membrane</keyword>
<reference evidence="2 3" key="1">
    <citation type="submission" date="2017-11" db="EMBL/GenBank/DDBJ databases">
        <title>Genome sequencing of a diverse group of Pseudomonas species.</title>
        <authorList>
            <person name="Loper J."/>
        </authorList>
    </citation>
    <scope>NUCLEOTIDE SEQUENCE [LARGE SCALE GENOMIC DNA]</scope>
    <source>
        <strain evidence="2 3">LMG 25716</strain>
    </source>
</reference>
<comment type="caution">
    <text evidence="2">The sequence shown here is derived from an EMBL/GenBank/DDBJ whole genome shotgun (WGS) entry which is preliminary data.</text>
</comment>
<evidence type="ECO:0008006" key="4">
    <source>
        <dbReference type="Google" id="ProtNLM"/>
    </source>
</evidence>
<evidence type="ECO:0000256" key="1">
    <source>
        <dbReference type="SAM" id="Phobius"/>
    </source>
</evidence>
<organism evidence="2 3">
    <name type="scientific">Pseudomonas baetica</name>
    <dbReference type="NCBI Taxonomy" id="674054"/>
    <lineage>
        <taxon>Bacteria</taxon>
        <taxon>Pseudomonadati</taxon>
        <taxon>Pseudomonadota</taxon>
        <taxon>Gammaproteobacteria</taxon>
        <taxon>Pseudomonadales</taxon>
        <taxon>Pseudomonadaceae</taxon>
        <taxon>Pseudomonas</taxon>
    </lineage>
</organism>
<name>A0ABX4Q761_9PSED</name>
<dbReference type="PROSITE" id="PS51257">
    <property type="entry name" value="PROKAR_LIPOPROTEIN"/>
    <property type="match status" value="1"/>
</dbReference>
<protein>
    <recommendedName>
        <fullName evidence="4">Lipoprotein</fullName>
    </recommendedName>
</protein>
<keyword evidence="1" id="KW-0812">Transmembrane</keyword>
<keyword evidence="3" id="KW-1185">Reference proteome</keyword>
<dbReference type="EMBL" id="PHHE01000001">
    <property type="protein sequence ID" value="PKA72571.1"/>
    <property type="molecule type" value="Genomic_DNA"/>
</dbReference>
<feature type="transmembrane region" description="Helical" evidence="1">
    <location>
        <begin position="71"/>
        <end position="91"/>
    </location>
</feature>
<dbReference type="Proteomes" id="UP000232455">
    <property type="component" value="Unassembled WGS sequence"/>
</dbReference>
<proteinExistence type="predicted"/>